<keyword evidence="1" id="KW-0175">Coiled coil</keyword>
<name>A0A6C0E5U5_9ZZZZ</name>
<accession>A0A6C0E5U5</accession>
<dbReference type="AlphaFoldDB" id="A0A6C0E5U5"/>
<evidence type="ECO:0000313" key="2">
    <source>
        <dbReference type="EMBL" id="QHT24434.1"/>
    </source>
</evidence>
<evidence type="ECO:0000256" key="1">
    <source>
        <dbReference type="SAM" id="Coils"/>
    </source>
</evidence>
<protein>
    <submittedName>
        <fullName evidence="2">Uncharacterized protein</fullName>
    </submittedName>
</protein>
<dbReference type="EMBL" id="MN739745">
    <property type="protein sequence ID" value="QHT24434.1"/>
    <property type="molecule type" value="Genomic_DNA"/>
</dbReference>
<organism evidence="2">
    <name type="scientific">viral metagenome</name>
    <dbReference type="NCBI Taxonomy" id="1070528"/>
    <lineage>
        <taxon>unclassified sequences</taxon>
        <taxon>metagenomes</taxon>
        <taxon>organismal metagenomes</taxon>
    </lineage>
</organism>
<reference evidence="2" key="1">
    <citation type="journal article" date="2020" name="Nature">
        <title>Giant virus diversity and host interactions through global metagenomics.</title>
        <authorList>
            <person name="Schulz F."/>
            <person name="Roux S."/>
            <person name="Paez-Espino D."/>
            <person name="Jungbluth S."/>
            <person name="Walsh D.A."/>
            <person name="Denef V.J."/>
            <person name="McMahon K.D."/>
            <person name="Konstantinidis K.T."/>
            <person name="Eloe-Fadrosh E.A."/>
            <person name="Kyrpides N.C."/>
            <person name="Woyke T."/>
        </authorList>
    </citation>
    <scope>NUCLEOTIDE SEQUENCE</scope>
    <source>
        <strain evidence="2">GVMAG-M-3300023179-150</strain>
    </source>
</reference>
<proteinExistence type="predicted"/>
<sequence length="340" mass="39751">MFKAPLYPDIDGFLGVILEKNYNHITRKHMCAIMSMNEIIAKSLPTEVNLNQDPANSSACNLLNNFFNDLEHDLDRQSKHKEDKSSNNMLEPLQLEAILGNFIVMTTANSSKYINILHNINLIKFIDKNLLEFIKKNSKFININYVFGCTDSDKENLSLPILIIKRHMILTLEYCFKNLALSIHNHNLLPKIKNPITTDPEHKNILDDLYNIYYKESSAAIYSNMQNMQSLKQENEKLKAQLEQIQFLEQENKDENIKDENIKDENIKNENTKPLIELEKIQSLEQENKNLKIELEKIQSLEEENKNLKIELEKMQSAKKEKKSFKTRLLSYFTINKTKK</sequence>
<feature type="coiled-coil region" evidence="1">
    <location>
        <begin position="221"/>
        <end position="328"/>
    </location>
</feature>